<feature type="transmembrane region" description="Helical" evidence="6">
    <location>
        <begin position="42"/>
        <end position="60"/>
    </location>
</feature>
<dbReference type="PANTHER" id="PTHR30619:SF1">
    <property type="entry name" value="RECOMBINATION PROTEIN 2"/>
    <property type="match status" value="1"/>
</dbReference>
<evidence type="ECO:0000256" key="5">
    <source>
        <dbReference type="ARBA" id="ARBA00023136"/>
    </source>
</evidence>
<reference evidence="9 10" key="1">
    <citation type="submission" date="2023-06" db="EMBL/GenBank/DDBJ databases">
        <title>Parasedimentitalea psychrophila sp. nov., a psychrophilic bacterium isolated from deep-sea sediment.</title>
        <authorList>
            <person name="Li A."/>
        </authorList>
    </citation>
    <scope>NUCLEOTIDE SEQUENCE [LARGE SCALE GENOMIC DNA]</scope>
    <source>
        <strain evidence="9 10">QS115</strain>
    </source>
</reference>
<sequence length="677" mass="71410">MSATAAFDTLLLSQRGHLFPWAPVCLGAGVGLYFALMAEPDVEIYLALALLGTFGGLIGLRAPENAAVLGWALMLVAAGFCLSGSRAHYVAAAVLPYRYYGPIEGRVIAIDRSASDAVRLTLDRVRLRDMARVETPERVRISLHGSKNIPVPGSQILTTGHLMPPQGPAEPGGFDFRLHAWFQQIGAVGYTRLPVLLAAPNRRDLWLQRFRRDASTYIQKRLPGETGGFAAALTTGDRSGIGQGSLMALRGSNLAHLLAISGLHMGLLSGFVFASLRLFLCLWPRVALRLAVKKIAAVGALLVAAAYLALSGGNVATERAFIMVAVVLGAVLLDRRAFSLRAVALAAMIVLAHRPESLMSPGFQMSFAATTALVAVFTWIRETGVSLGPGWMRGAVAVVISSAVAGAATAPFGAAHFNTLSHYGLIANLASVPLMGVLVIPAAVLALCLAPLGGEMIGLRLMGWGLDWILMVAHWVTGLEGAQGRVVAPGPVVLPLITFGMLQLILWQGRWRSLGLVPVMLAFILWAQATRPPVLISADGALLGKMTVGGRALSKPKGAGFAARIWLENDGDGSDQAAAAARWTGPVKSTMIGSTEVIHVIGKRAVEAHDVCLTGQVIVTTVDKDLSGGCQLFDPARLRQLGSLMITSDGTLLSAQELAGQRLWTGALPNGASADRR</sequence>
<dbReference type="AlphaFoldDB" id="A0A9Y2KXF4"/>
<evidence type="ECO:0000259" key="8">
    <source>
        <dbReference type="Pfam" id="PF13567"/>
    </source>
</evidence>
<dbReference type="Pfam" id="PF13567">
    <property type="entry name" value="DUF4131"/>
    <property type="match status" value="1"/>
</dbReference>
<feature type="transmembrane region" description="Helical" evidence="6">
    <location>
        <begin position="254"/>
        <end position="279"/>
    </location>
</feature>
<dbReference type="RefSeq" id="WP_270918102.1">
    <property type="nucleotide sequence ID" value="NZ_CP127247.1"/>
</dbReference>
<dbReference type="InterPro" id="IPR052159">
    <property type="entry name" value="Competence_DNA_uptake"/>
</dbReference>
<feature type="transmembrane region" description="Helical" evidence="6">
    <location>
        <begin position="291"/>
        <end position="310"/>
    </location>
</feature>
<evidence type="ECO:0000313" key="9">
    <source>
        <dbReference type="EMBL" id="WIY24926.1"/>
    </source>
</evidence>
<keyword evidence="2" id="KW-1003">Cell membrane</keyword>
<gene>
    <name evidence="9" type="ORF">QPJ95_20905</name>
</gene>
<evidence type="ECO:0000259" key="7">
    <source>
        <dbReference type="Pfam" id="PF03772"/>
    </source>
</evidence>
<dbReference type="Proteomes" id="UP001238334">
    <property type="component" value="Chromosome"/>
</dbReference>
<comment type="subcellular location">
    <subcellularLocation>
        <location evidence="1">Cell membrane</location>
        <topology evidence="1">Multi-pass membrane protein</topology>
    </subcellularLocation>
</comment>
<keyword evidence="4 6" id="KW-1133">Transmembrane helix</keyword>
<dbReference type="InterPro" id="IPR004477">
    <property type="entry name" value="ComEC_N"/>
</dbReference>
<dbReference type="GO" id="GO:0005886">
    <property type="term" value="C:plasma membrane"/>
    <property type="evidence" value="ECO:0007669"/>
    <property type="project" value="UniProtKB-SubCell"/>
</dbReference>
<dbReference type="PANTHER" id="PTHR30619">
    <property type="entry name" value="DNA INTERNALIZATION/COMPETENCE PROTEIN COMEC/REC2"/>
    <property type="match status" value="1"/>
</dbReference>
<evidence type="ECO:0000256" key="2">
    <source>
        <dbReference type="ARBA" id="ARBA00022475"/>
    </source>
</evidence>
<keyword evidence="5 6" id="KW-0472">Membrane</keyword>
<accession>A0A9Y2KXF4</accession>
<dbReference type="InterPro" id="IPR025405">
    <property type="entry name" value="DUF4131"/>
</dbReference>
<evidence type="ECO:0000256" key="4">
    <source>
        <dbReference type="ARBA" id="ARBA00022989"/>
    </source>
</evidence>
<proteinExistence type="predicted"/>
<evidence type="ECO:0000256" key="6">
    <source>
        <dbReference type="SAM" id="Phobius"/>
    </source>
</evidence>
<name>A0A9Y2KXF4_9RHOB</name>
<dbReference type="Pfam" id="PF03772">
    <property type="entry name" value="Competence"/>
    <property type="match status" value="1"/>
</dbReference>
<keyword evidence="3 6" id="KW-0812">Transmembrane</keyword>
<feature type="transmembrane region" description="Helical" evidence="6">
    <location>
        <begin position="18"/>
        <end position="36"/>
    </location>
</feature>
<feature type="transmembrane region" description="Helical" evidence="6">
    <location>
        <begin position="425"/>
        <end position="450"/>
    </location>
</feature>
<evidence type="ECO:0000313" key="10">
    <source>
        <dbReference type="Proteomes" id="UP001238334"/>
    </source>
</evidence>
<feature type="transmembrane region" description="Helical" evidence="6">
    <location>
        <begin position="457"/>
        <end position="476"/>
    </location>
</feature>
<organism evidence="9 10">
    <name type="scientific">Parasedimentitalea psychrophila</name>
    <dbReference type="NCBI Taxonomy" id="2997337"/>
    <lineage>
        <taxon>Bacteria</taxon>
        <taxon>Pseudomonadati</taxon>
        <taxon>Pseudomonadota</taxon>
        <taxon>Alphaproteobacteria</taxon>
        <taxon>Rhodobacterales</taxon>
        <taxon>Paracoccaceae</taxon>
        <taxon>Parasedimentitalea</taxon>
    </lineage>
</organism>
<dbReference type="EMBL" id="CP127247">
    <property type="protein sequence ID" value="WIY24926.1"/>
    <property type="molecule type" value="Genomic_DNA"/>
</dbReference>
<evidence type="ECO:0000256" key="1">
    <source>
        <dbReference type="ARBA" id="ARBA00004651"/>
    </source>
</evidence>
<keyword evidence="10" id="KW-1185">Reference proteome</keyword>
<dbReference type="NCBIfam" id="TIGR00360">
    <property type="entry name" value="ComEC_N-term"/>
    <property type="match status" value="1"/>
</dbReference>
<feature type="transmembrane region" description="Helical" evidence="6">
    <location>
        <begin position="67"/>
        <end position="89"/>
    </location>
</feature>
<feature type="domain" description="DUF4131" evidence="8">
    <location>
        <begin position="45"/>
        <end position="193"/>
    </location>
</feature>
<feature type="transmembrane region" description="Helical" evidence="6">
    <location>
        <begin position="361"/>
        <end position="380"/>
    </location>
</feature>
<evidence type="ECO:0000256" key="3">
    <source>
        <dbReference type="ARBA" id="ARBA00022692"/>
    </source>
</evidence>
<feature type="transmembrane region" description="Helical" evidence="6">
    <location>
        <begin position="488"/>
        <end position="506"/>
    </location>
</feature>
<feature type="transmembrane region" description="Helical" evidence="6">
    <location>
        <begin position="392"/>
        <end position="413"/>
    </location>
</feature>
<dbReference type="KEGG" id="ppso:QPJ95_20905"/>
<feature type="domain" description="ComEC/Rec2-related protein" evidence="7">
    <location>
        <begin position="233"/>
        <end position="510"/>
    </location>
</feature>
<protein>
    <submittedName>
        <fullName evidence="9">ComEC/Rec2 family competence protein</fullName>
    </submittedName>
</protein>